<reference evidence="3" key="1">
    <citation type="submission" date="2014-04" db="EMBL/GenBank/DDBJ databases">
        <title>Evolutionary Origins and Diversification of the Mycorrhizal Mutualists.</title>
        <authorList>
            <consortium name="DOE Joint Genome Institute"/>
            <consortium name="Mycorrhizal Genomics Consortium"/>
            <person name="Kohler A."/>
            <person name="Kuo A."/>
            <person name="Nagy L.G."/>
            <person name="Floudas D."/>
            <person name="Copeland A."/>
            <person name="Barry K.W."/>
            <person name="Cichocki N."/>
            <person name="Veneault-Fourrey C."/>
            <person name="LaButti K."/>
            <person name="Lindquist E.A."/>
            <person name="Lipzen A."/>
            <person name="Lundell T."/>
            <person name="Morin E."/>
            <person name="Murat C."/>
            <person name="Riley R."/>
            <person name="Ohm R."/>
            <person name="Sun H."/>
            <person name="Tunlid A."/>
            <person name="Henrissat B."/>
            <person name="Grigoriev I.V."/>
            <person name="Hibbett D.S."/>
            <person name="Martin F."/>
        </authorList>
    </citation>
    <scope>NUCLEOTIDE SEQUENCE [LARGE SCALE GENOMIC DNA]</scope>
    <source>
        <strain evidence="3">FD-334 SS-4</strain>
    </source>
</reference>
<evidence type="ECO:0000313" key="3">
    <source>
        <dbReference type="Proteomes" id="UP000054270"/>
    </source>
</evidence>
<evidence type="ECO:0000313" key="2">
    <source>
        <dbReference type="EMBL" id="KJA28909.1"/>
    </source>
</evidence>
<organism evidence="2 3">
    <name type="scientific">Hypholoma sublateritium (strain FD-334 SS-4)</name>
    <dbReference type="NCBI Taxonomy" id="945553"/>
    <lineage>
        <taxon>Eukaryota</taxon>
        <taxon>Fungi</taxon>
        <taxon>Dikarya</taxon>
        <taxon>Basidiomycota</taxon>
        <taxon>Agaricomycotina</taxon>
        <taxon>Agaricomycetes</taxon>
        <taxon>Agaricomycetidae</taxon>
        <taxon>Agaricales</taxon>
        <taxon>Agaricineae</taxon>
        <taxon>Strophariaceae</taxon>
        <taxon>Hypholoma</taxon>
    </lineage>
</organism>
<protein>
    <submittedName>
        <fullName evidence="2">Uncharacterized protein</fullName>
    </submittedName>
</protein>
<dbReference type="Proteomes" id="UP000054270">
    <property type="component" value="Unassembled WGS sequence"/>
</dbReference>
<dbReference type="OrthoDB" id="2902010at2759"/>
<feature type="compositionally biased region" description="Polar residues" evidence="1">
    <location>
        <begin position="148"/>
        <end position="161"/>
    </location>
</feature>
<feature type="region of interest" description="Disordered" evidence="1">
    <location>
        <begin position="94"/>
        <end position="175"/>
    </location>
</feature>
<gene>
    <name evidence="2" type="ORF">HYPSUDRAFT_211536</name>
</gene>
<accession>A0A0D2PDH0</accession>
<evidence type="ECO:0000256" key="1">
    <source>
        <dbReference type="SAM" id="MobiDB-lite"/>
    </source>
</evidence>
<feature type="compositionally biased region" description="Polar residues" evidence="1">
    <location>
        <begin position="102"/>
        <end position="125"/>
    </location>
</feature>
<dbReference type="EMBL" id="KN817520">
    <property type="protein sequence ID" value="KJA28909.1"/>
    <property type="molecule type" value="Genomic_DNA"/>
</dbReference>
<keyword evidence="3" id="KW-1185">Reference proteome</keyword>
<proteinExistence type="predicted"/>
<feature type="compositionally biased region" description="Acidic residues" evidence="1">
    <location>
        <begin position="287"/>
        <end position="306"/>
    </location>
</feature>
<name>A0A0D2PDH0_HYPSF</name>
<sequence>MLRVEKTVYDAEYLEALSRAQIQEHAKRHGIKANRKTEAIVGELLGRKIPEDESVAAVHSEHSTRLSQQQNGHVVRVEQSKEEFNAAALEKALKAEAEKRTSPSPQGTPDSASEGTPLSSPTSGNPEDAPQLDKPATTPKPARDSRESSYCTHTESSSGMQETPPPVDDQDPFVPKQTDHDVRVVRRHLTALFNEQASTRDEVDEAKALLAHTQGLLEACSSSIDHLGWRREAVERTVLARYKCNRFLWDGVANMPDEEGMRWAAFVNTAWTRHNKLQGIFKIPGNEENEDAHDQEFESTDEEVEDGQPLAPPAEPVGDADDIYV</sequence>
<dbReference type="AlphaFoldDB" id="A0A0D2PDH0"/>
<feature type="region of interest" description="Disordered" evidence="1">
    <location>
        <begin position="285"/>
        <end position="325"/>
    </location>
</feature>